<organism evidence="2 3">
    <name type="scientific">Carnegiea gigantea</name>
    <dbReference type="NCBI Taxonomy" id="171969"/>
    <lineage>
        <taxon>Eukaryota</taxon>
        <taxon>Viridiplantae</taxon>
        <taxon>Streptophyta</taxon>
        <taxon>Embryophyta</taxon>
        <taxon>Tracheophyta</taxon>
        <taxon>Spermatophyta</taxon>
        <taxon>Magnoliopsida</taxon>
        <taxon>eudicotyledons</taxon>
        <taxon>Gunneridae</taxon>
        <taxon>Pentapetalae</taxon>
        <taxon>Caryophyllales</taxon>
        <taxon>Cactineae</taxon>
        <taxon>Cactaceae</taxon>
        <taxon>Cactoideae</taxon>
        <taxon>Echinocereeae</taxon>
        <taxon>Carnegiea</taxon>
    </lineage>
</organism>
<reference evidence="2" key="1">
    <citation type="submission" date="2022-04" db="EMBL/GenBank/DDBJ databases">
        <title>Carnegiea gigantea Genome sequencing and assembly v2.</title>
        <authorList>
            <person name="Copetti D."/>
            <person name="Sanderson M.J."/>
            <person name="Burquez A."/>
            <person name="Wojciechowski M.F."/>
        </authorList>
    </citation>
    <scope>NUCLEOTIDE SEQUENCE</scope>
    <source>
        <strain evidence="2">SGP5-SGP5p</strain>
        <tissue evidence="2">Aerial part</tissue>
    </source>
</reference>
<feature type="region of interest" description="Disordered" evidence="1">
    <location>
        <begin position="195"/>
        <end position="238"/>
    </location>
</feature>
<feature type="compositionally biased region" description="Basic and acidic residues" evidence="1">
    <location>
        <begin position="82"/>
        <end position="96"/>
    </location>
</feature>
<keyword evidence="3" id="KW-1185">Reference proteome</keyword>
<feature type="region of interest" description="Disordered" evidence="1">
    <location>
        <begin position="26"/>
        <end position="135"/>
    </location>
</feature>
<feature type="compositionally biased region" description="Basic and acidic residues" evidence="1">
    <location>
        <begin position="217"/>
        <end position="238"/>
    </location>
</feature>
<feature type="compositionally biased region" description="Basic and acidic residues" evidence="1">
    <location>
        <begin position="195"/>
        <end position="205"/>
    </location>
</feature>
<dbReference type="EMBL" id="JAKOGI010000846">
    <property type="protein sequence ID" value="KAJ8429910.1"/>
    <property type="molecule type" value="Genomic_DNA"/>
</dbReference>
<sequence length="266" mass="29137">MHQKGTPKAFFSQQLGVVRDGVNARAGVEGEVDSDREKWKKERVSGKVGGDTGCGRQQHRSVEAVAGTPQRLNAGAETAQRAGKDREKAVLEPMELRKHRRSVANEVAISGSSSASDEDGSAFEEVDEGTDNSTSSLALSLKAEVSGNSGDVDMTVWRLKHAYEKGVSGTPRGWRRKKKGVAPVTEIRSKRVHDMGRCSEVESRIPRRSLGKVDNVQGKRERERGNKGKSRAEEGMVVEKEREGIGHVIVRHRCTLEAVRSLNSEL</sequence>
<comment type="caution">
    <text evidence="2">The sequence shown here is derived from an EMBL/GenBank/DDBJ whole genome shotgun (WGS) entry which is preliminary data.</text>
</comment>
<evidence type="ECO:0000313" key="3">
    <source>
        <dbReference type="Proteomes" id="UP001153076"/>
    </source>
</evidence>
<evidence type="ECO:0000256" key="1">
    <source>
        <dbReference type="SAM" id="MobiDB-lite"/>
    </source>
</evidence>
<name>A0A9Q1JS29_9CARY</name>
<protein>
    <submittedName>
        <fullName evidence="2">Uncharacterized protein</fullName>
    </submittedName>
</protein>
<dbReference type="Proteomes" id="UP001153076">
    <property type="component" value="Unassembled WGS sequence"/>
</dbReference>
<feature type="compositionally biased region" description="Acidic residues" evidence="1">
    <location>
        <begin position="116"/>
        <end position="130"/>
    </location>
</feature>
<dbReference type="AlphaFoldDB" id="A0A9Q1JS29"/>
<feature type="compositionally biased region" description="Basic and acidic residues" evidence="1">
    <location>
        <begin position="33"/>
        <end position="45"/>
    </location>
</feature>
<accession>A0A9Q1JS29</accession>
<evidence type="ECO:0000313" key="2">
    <source>
        <dbReference type="EMBL" id="KAJ8429910.1"/>
    </source>
</evidence>
<proteinExistence type="predicted"/>
<gene>
    <name evidence="2" type="ORF">Cgig2_025340</name>
</gene>